<dbReference type="Gene3D" id="3.90.1200.10">
    <property type="match status" value="1"/>
</dbReference>
<dbReference type="OrthoDB" id="2831558at2759"/>
<dbReference type="PANTHER" id="PTHR21310:SF15">
    <property type="entry name" value="AMINOGLYCOSIDE PHOSPHOTRANSFERASE DOMAIN-CONTAINING PROTEIN"/>
    <property type="match status" value="1"/>
</dbReference>
<feature type="domain" description="Aminoglycoside phosphotransferase" evidence="1">
    <location>
        <begin position="124"/>
        <end position="320"/>
    </location>
</feature>
<evidence type="ECO:0000313" key="3">
    <source>
        <dbReference type="Proteomes" id="UP000510686"/>
    </source>
</evidence>
<protein>
    <recommendedName>
        <fullName evidence="1">Aminoglycoside phosphotransferase domain-containing protein</fullName>
    </recommendedName>
</protein>
<dbReference type="RefSeq" id="XP_014539407.1">
    <property type="nucleotide sequence ID" value="XM_014683921.1"/>
</dbReference>
<organism evidence="2 3">
    <name type="scientific">Metarhizium brunneum</name>
    <dbReference type="NCBI Taxonomy" id="500148"/>
    <lineage>
        <taxon>Eukaryota</taxon>
        <taxon>Fungi</taxon>
        <taxon>Dikarya</taxon>
        <taxon>Ascomycota</taxon>
        <taxon>Pezizomycotina</taxon>
        <taxon>Sordariomycetes</taxon>
        <taxon>Hypocreomycetidae</taxon>
        <taxon>Hypocreales</taxon>
        <taxon>Clavicipitaceae</taxon>
        <taxon>Metarhizium</taxon>
    </lineage>
</organism>
<dbReference type="InterPro" id="IPR051678">
    <property type="entry name" value="AGP_Transferase"/>
</dbReference>
<dbReference type="GeneID" id="26247807"/>
<dbReference type="PANTHER" id="PTHR21310">
    <property type="entry name" value="AMINOGLYCOSIDE PHOSPHOTRANSFERASE-RELATED-RELATED"/>
    <property type="match status" value="1"/>
</dbReference>
<dbReference type="Proteomes" id="UP000510686">
    <property type="component" value="Chromosome 2"/>
</dbReference>
<dbReference type="SUPFAM" id="SSF56112">
    <property type="entry name" value="Protein kinase-like (PK-like)"/>
    <property type="match status" value="1"/>
</dbReference>
<gene>
    <name evidence="2" type="ORF">G6M90_00g052130</name>
</gene>
<dbReference type="EMBL" id="CP058933">
    <property type="protein sequence ID" value="QLI68308.1"/>
    <property type="molecule type" value="Genomic_DNA"/>
</dbReference>
<sequence>MVLNVSQRGFQRRLAVVEQILQSHDLRALNISTLAYSEEYLYPFNNYLFKVELATPALSSSFPGTQPGTTQAPSDGISVIVIKLSNPAATGINNTNRVENDVAVQYLVRQSMAHAGLPQLVPAVYAWMPTTITNAVNEKSFGWIISELRTGVDLDSEFSSLKMQDKEQILEQMANVLKAIQTVELPEGATKFGGVTFDSKGRIVSGQAPLRAGEPVKSYAEWRVSKLRGQLQEVAQSPVIQGWKHNGVDTRIEKFLAANGPGKILSDVDLHQKNLIHGDFKTNNMLFDKDTKKLTAILDFDWSYISNPLDEFMCSLQDVGGNIRQEGKEIEAAILSGDFTWPPPNLDKESVEQWQVAKAWSTAMKKCGVVSPCNIRGVDEIRDLLHLQALLCPYNLGNESMLKQFDDKKRAEMRAKTEAELIQWLEKHGF</sequence>
<dbReference type="Pfam" id="PF01636">
    <property type="entry name" value="APH"/>
    <property type="match status" value="1"/>
</dbReference>
<dbReference type="KEGG" id="mbrn:26247807"/>
<dbReference type="InterPro" id="IPR011009">
    <property type="entry name" value="Kinase-like_dom_sf"/>
</dbReference>
<reference evidence="2 3" key="1">
    <citation type="submission" date="2020-07" db="EMBL/GenBank/DDBJ databases">
        <title>Telomere length de novo assembly of all 7 chromosomes of the fungus, Metarhizium brunneum, using a novel assembly pipeline.</title>
        <authorList>
            <person name="Saud z."/>
            <person name="Kortsinoglou A."/>
            <person name="Kouvelis V.N."/>
            <person name="Butt T.M."/>
        </authorList>
    </citation>
    <scope>NUCLEOTIDE SEQUENCE [LARGE SCALE GENOMIC DNA]</scope>
    <source>
        <strain evidence="2 3">4556</strain>
    </source>
</reference>
<proteinExistence type="predicted"/>
<name>A0A7D5Z6E5_9HYPO</name>
<evidence type="ECO:0000259" key="1">
    <source>
        <dbReference type="Pfam" id="PF01636"/>
    </source>
</evidence>
<dbReference type="AlphaFoldDB" id="A0A7D5Z6E5"/>
<accession>A0A7D5Z6E5</accession>
<dbReference type="InterPro" id="IPR002575">
    <property type="entry name" value="Aminoglycoside_PTrfase"/>
</dbReference>
<evidence type="ECO:0000313" key="2">
    <source>
        <dbReference type="EMBL" id="QLI68308.1"/>
    </source>
</evidence>
<keyword evidence="3" id="KW-1185">Reference proteome</keyword>